<dbReference type="GO" id="GO:0006397">
    <property type="term" value="P:mRNA processing"/>
    <property type="evidence" value="ECO:0007669"/>
    <property type="project" value="UniProtKB-KW"/>
</dbReference>
<evidence type="ECO:0000256" key="10">
    <source>
        <dbReference type="SAM" id="MobiDB-lite"/>
    </source>
</evidence>
<dbReference type="PROSITE" id="PS50102">
    <property type="entry name" value="RRM"/>
    <property type="match status" value="2"/>
</dbReference>
<feature type="region of interest" description="Disordered" evidence="10">
    <location>
        <begin position="72"/>
        <end position="104"/>
    </location>
</feature>
<evidence type="ECO:0000256" key="6">
    <source>
        <dbReference type="ARBA" id="ARBA00022884"/>
    </source>
</evidence>
<keyword evidence="8" id="KW-0539">Nucleus</keyword>
<feature type="compositionally biased region" description="Low complexity" evidence="10">
    <location>
        <begin position="225"/>
        <end position="236"/>
    </location>
</feature>
<dbReference type="InterPro" id="IPR035979">
    <property type="entry name" value="RBD_domain_sf"/>
</dbReference>
<dbReference type="InterPro" id="IPR000504">
    <property type="entry name" value="RRM_dom"/>
</dbReference>
<evidence type="ECO:0000256" key="7">
    <source>
        <dbReference type="ARBA" id="ARBA00023187"/>
    </source>
</evidence>
<evidence type="ECO:0000256" key="5">
    <source>
        <dbReference type="ARBA" id="ARBA00022737"/>
    </source>
</evidence>
<feature type="region of interest" description="Disordered" evidence="10">
    <location>
        <begin position="171"/>
        <end position="236"/>
    </location>
</feature>
<dbReference type="CDD" id="cd12337">
    <property type="entry name" value="RRM1_SRSF4_like"/>
    <property type="match status" value="1"/>
</dbReference>
<reference evidence="13" key="1">
    <citation type="submission" date="2022-11" db="UniProtKB">
        <authorList>
            <consortium name="WormBaseParasite"/>
        </authorList>
    </citation>
    <scope>IDENTIFICATION</scope>
</reference>
<feature type="compositionally biased region" description="Basic residues" evidence="10">
    <location>
        <begin position="187"/>
        <end position="216"/>
    </location>
</feature>
<evidence type="ECO:0000256" key="1">
    <source>
        <dbReference type="ARBA" id="ARBA00004123"/>
    </source>
</evidence>
<evidence type="ECO:0000256" key="2">
    <source>
        <dbReference type="ARBA" id="ARBA00010269"/>
    </source>
</evidence>
<dbReference type="SUPFAM" id="SSF54928">
    <property type="entry name" value="RNA-binding domain, RBD"/>
    <property type="match status" value="1"/>
</dbReference>
<dbReference type="WBParaSite" id="PDA_v2.g4469.t1">
    <property type="protein sequence ID" value="PDA_v2.g4469.t1"/>
    <property type="gene ID" value="PDA_v2.g4469"/>
</dbReference>
<evidence type="ECO:0000256" key="9">
    <source>
        <dbReference type="PROSITE-ProRule" id="PRU00176"/>
    </source>
</evidence>
<name>A0A914QMG1_9BILA</name>
<dbReference type="SMART" id="SM00360">
    <property type="entry name" value="RRM"/>
    <property type="match status" value="2"/>
</dbReference>
<sequence length="236" mass="26550">MSSRVYIGNLSSRASERDVEDFFRGFGKIRDVILKSGFGFVEFDDTRDAADAVEELNGRDLCGERVKIELSRRNGRDDRGGDRRRGDDRGGRSNKREKYGPPVQTRYRLLVDNLSTRCSWQDLKDLMRQAGEVTFADAHKKEPNHAVVCFSSASDLKRAIDKFQGKDINGRRIKLTDDSQSGGGRGSRSRSPRSRSPRSKSRSRSPRSRTASRSRTRSPPPPPSRSRSGSPAEDEK</sequence>
<dbReference type="AlphaFoldDB" id="A0A914QMG1"/>
<evidence type="ECO:0000313" key="13">
    <source>
        <dbReference type="WBParaSite" id="PDA_v2.g4469.t1"/>
    </source>
</evidence>
<dbReference type="PANTHER" id="PTHR23003">
    <property type="entry name" value="RNA RECOGNITION MOTIF RRM DOMAIN CONTAINING PROTEIN"/>
    <property type="match status" value="1"/>
</dbReference>
<dbReference type="GO" id="GO:0005634">
    <property type="term" value="C:nucleus"/>
    <property type="evidence" value="ECO:0007669"/>
    <property type="project" value="UniProtKB-SubCell"/>
</dbReference>
<accession>A0A914QMG1</accession>
<evidence type="ECO:0000256" key="8">
    <source>
        <dbReference type="ARBA" id="ARBA00023242"/>
    </source>
</evidence>
<keyword evidence="3" id="KW-0597">Phosphoprotein</keyword>
<dbReference type="InterPro" id="IPR050374">
    <property type="entry name" value="RRT5_SRSF_SR"/>
</dbReference>
<dbReference type="GO" id="GO:0005737">
    <property type="term" value="C:cytoplasm"/>
    <property type="evidence" value="ECO:0007669"/>
    <property type="project" value="TreeGrafter"/>
</dbReference>
<comment type="subcellular location">
    <subcellularLocation>
        <location evidence="1">Nucleus</location>
    </subcellularLocation>
</comment>
<dbReference type="GO" id="GO:0003729">
    <property type="term" value="F:mRNA binding"/>
    <property type="evidence" value="ECO:0007669"/>
    <property type="project" value="TreeGrafter"/>
</dbReference>
<dbReference type="Pfam" id="PF00076">
    <property type="entry name" value="RRM_1"/>
    <property type="match status" value="2"/>
</dbReference>
<feature type="domain" description="RRM" evidence="11">
    <location>
        <begin position="3"/>
        <end position="73"/>
    </location>
</feature>
<dbReference type="Proteomes" id="UP000887578">
    <property type="component" value="Unplaced"/>
</dbReference>
<dbReference type="Gene3D" id="3.30.70.330">
    <property type="match status" value="2"/>
</dbReference>
<evidence type="ECO:0000256" key="3">
    <source>
        <dbReference type="ARBA" id="ARBA00022553"/>
    </source>
</evidence>
<feature type="compositionally biased region" description="Basic and acidic residues" evidence="10">
    <location>
        <begin position="72"/>
        <end position="99"/>
    </location>
</feature>
<evidence type="ECO:0000259" key="11">
    <source>
        <dbReference type="PROSITE" id="PS50102"/>
    </source>
</evidence>
<dbReference type="GO" id="GO:0008380">
    <property type="term" value="P:RNA splicing"/>
    <property type="evidence" value="ECO:0007669"/>
    <property type="project" value="UniProtKB-KW"/>
</dbReference>
<organism evidence="12 13">
    <name type="scientific">Panagrolaimus davidi</name>
    <dbReference type="NCBI Taxonomy" id="227884"/>
    <lineage>
        <taxon>Eukaryota</taxon>
        <taxon>Metazoa</taxon>
        <taxon>Ecdysozoa</taxon>
        <taxon>Nematoda</taxon>
        <taxon>Chromadorea</taxon>
        <taxon>Rhabditida</taxon>
        <taxon>Tylenchina</taxon>
        <taxon>Panagrolaimomorpha</taxon>
        <taxon>Panagrolaimoidea</taxon>
        <taxon>Panagrolaimidae</taxon>
        <taxon>Panagrolaimus</taxon>
    </lineage>
</organism>
<feature type="domain" description="RRM" evidence="11">
    <location>
        <begin position="107"/>
        <end position="180"/>
    </location>
</feature>
<comment type="similarity">
    <text evidence="2">Belongs to the splicing factor SR family.</text>
</comment>
<keyword evidence="6 9" id="KW-0694">RNA-binding</keyword>
<dbReference type="PANTHER" id="PTHR23003:SF51">
    <property type="entry name" value="SERINE-ARGININE PROTEIN 55"/>
    <property type="match status" value="1"/>
</dbReference>
<keyword evidence="7" id="KW-0508">mRNA splicing</keyword>
<keyword evidence="5" id="KW-0677">Repeat</keyword>
<dbReference type="InterPro" id="IPR012677">
    <property type="entry name" value="Nucleotide-bd_a/b_plait_sf"/>
</dbReference>
<evidence type="ECO:0000256" key="4">
    <source>
        <dbReference type="ARBA" id="ARBA00022664"/>
    </source>
</evidence>
<protein>
    <submittedName>
        <fullName evidence="13">RRM domain-containing protein</fullName>
    </submittedName>
</protein>
<keyword evidence="4" id="KW-0507">mRNA processing</keyword>
<dbReference type="FunFam" id="3.30.70.330:FF:000028">
    <property type="entry name" value="Putative serine/arginine-rich splicing factor 4"/>
    <property type="match status" value="1"/>
</dbReference>
<proteinExistence type="inferred from homology"/>
<evidence type="ECO:0000313" key="12">
    <source>
        <dbReference type="Proteomes" id="UP000887578"/>
    </source>
</evidence>
<keyword evidence="12" id="KW-1185">Reference proteome</keyword>